<evidence type="ECO:0000313" key="2">
    <source>
        <dbReference type="Proteomes" id="UP000216961"/>
    </source>
</evidence>
<dbReference type="Pfam" id="PF13714">
    <property type="entry name" value="PEP_mutase"/>
    <property type="match status" value="1"/>
</dbReference>
<proteinExistence type="predicted"/>
<dbReference type="Proteomes" id="UP000216961">
    <property type="component" value="Unassembled WGS sequence"/>
</dbReference>
<dbReference type="GO" id="GO:0003824">
    <property type="term" value="F:catalytic activity"/>
    <property type="evidence" value="ECO:0007669"/>
    <property type="project" value="InterPro"/>
</dbReference>
<dbReference type="InterPro" id="IPR040442">
    <property type="entry name" value="Pyrv_kinase-like_dom_sf"/>
</dbReference>
<organism evidence="1 2">
    <name type="scientific">Niallia circulans</name>
    <name type="common">Bacillus circulans</name>
    <dbReference type="NCBI Taxonomy" id="1397"/>
    <lineage>
        <taxon>Bacteria</taxon>
        <taxon>Bacillati</taxon>
        <taxon>Bacillota</taxon>
        <taxon>Bacilli</taxon>
        <taxon>Bacillales</taxon>
        <taxon>Bacillaceae</taxon>
        <taxon>Niallia</taxon>
    </lineage>
</organism>
<evidence type="ECO:0000313" key="1">
    <source>
        <dbReference type="EMBL" id="PAD84186.1"/>
    </source>
</evidence>
<dbReference type="EMBL" id="NPBQ01000031">
    <property type="protein sequence ID" value="PAD84186.1"/>
    <property type="molecule type" value="Genomic_DNA"/>
</dbReference>
<accession>A0AA91Z276</accession>
<dbReference type="PANTHER" id="PTHR42905:SF16">
    <property type="entry name" value="CARBOXYPHOSPHONOENOLPYRUVATE PHOSPHONOMUTASE-LIKE PROTEIN (AFU_ORTHOLOGUE AFUA_5G07230)"/>
    <property type="match status" value="1"/>
</dbReference>
<protein>
    <submittedName>
        <fullName evidence="1">Carboxyphosphonoenolpyruvate phosphonomutase</fullName>
    </submittedName>
</protein>
<dbReference type="SUPFAM" id="SSF51621">
    <property type="entry name" value="Phosphoenolpyruvate/pyruvate domain"/>
    <property type="match status" value="1"/>
</dbReference>
<comment type="caution">
    <text evidence="1">The sequence shown here is derived from an EMBL/GenBank/DDBJ whole genome shotgun (WGS) entry which is preliminary data.</text>
</comment>
<sequence length="260" mass="29102">MNKMKEFKELHFSEDLLFLGNAWDLLSALTLEKAGFKAIGTTSWGIANSLGYSDGELIDFDRHLAIIKTITENVKIPVSADIEAGYSEDIDKIINNVLRTAEIGVAGINIEDSLKKSNELREITQHCKLMEKMRAALDRNGYKDFYINARTDTYLKRKNPLLETMERARAYVESGASGIFVPGLREDKEIKEIAKNVSAPLNLLSLPGLTNCHMLKELGVRRFSFGNALSDSVIVHLEKKVGELLEFKDTSSLYEKEALG</sequence>
<dbReference type="Gene3D" id="3.20.20.60">
    <property type="entry name" value="Phosphoenolpyruvate-binding domains"/>
    <property type="match status" value="1"/>
</dbReference>
<gene>
    <name evidence="1" type="ORF">CHH57_05720</name>
</gene>
<name>A0AA91Z276_NIACI</name>
<dbReference type="CDD" id="cd00377">
    <property type="entry name" value="ICL_PEPM"/>
    <property type="match status" value="1"/>
</dbReference>
<dbReference type="InterPro" id="IPR039556">
    <property type="entry name" value="ICL/PEPM"/>
</dbReference>
<dbReference type="RefSeq" id="WP_095329328.1">
    <property type="nucleotide sequence ID" value="NZ_NPBQ01000031.1"/>
</dbReference>
<dbReference type="PANTHER" id="PTHR42905">
    <property type="entry name" value="PHOSPHOENOLPYRUVATE CARBOXYLASE"/>
    <property type="match status" value="1"/>
</dbReference>
<dbReference type="AlphaFoldDB" id="A0AA91Z276"/>
<reference evidence="1 2" key="1">
    <citation type="submission" date="2017-07" db="EMBL/GenBank/DDBJ databases">
        <title>Isolation and whole genome analysis of endospore-forming bacteria from heroin.</title>
        <authorList>
            <person name="Kalinowski J."/>
            <person name="Ahrens B."/>
            <person name="Al-Dilaimi A."/>
            <person name="Winkler A."/>
            <person name="Wibberg D."/>
            <person name="Schleenbecker U."/>
            <person name="Ruckert C."/>
            <person name="Wolfel R."/>
            <person name="Grass G."/>
        </authorList>
    </citation>
    <scope>NUCLEOTIDE SEQUENCE [LARGE SCALE GENOMIC DNA]</scope>
    <source>
        <strain evidence="1 2">7521-2</strain>
    </source>
</reference>
<dbReference type="InterPro" id="IPR015813">
    <property type="entry name" value="Pyrv/PenolPyrv_kinase-like_dom"/>
</dbReference>